<dbReference type="AlphaFoldDB" id="A0A1J5S3S4"/>
<evidence type="ECO:0000259" key="9">
    <source>
        <dbReference type="Pfam" id="PF01694"/>
    </source>
</evidence>
<feature type="transmembrane region" description="Helical" evidence="8">
    <location>
        <begin position="238"/>
        <end position="255"/>
    </location>
</feature>
<evidence type="ECO:0000256" key="8">
    <source>
        <dbReference type="SAM" id="Phobius"/>
    </source>
</evidence>
<evidence type="ECO:0000313" key="10">
    <source>
        <dbReference type="EMBL" id="OIQ98783.1"/>
    </source>
</evidence>
<dbReference type="Pfam" id="PF01694">
    <property type="entry name" value="Rhomboid"/>
    <property type="match status" value="1"/>
</dbReference>
<gene>
    <name evidence="10" type="ORF">GALL_191490</name>
</gene>
<sequence>MTPSDPAPPENGGLVPADLTEVGVYSSERAAFEHGLVVVAVGHPCWLLPTMEGFKLYVEPSAVEHARWHLDCFDRESLSWPPVFEPPPPPPRAMKLEFVTPLLWALAVMASFWMQQRLPVRWGKAGLLDAREVFDHGQVWRAATALFLHADIAHLCSNLFPGIFVFATVLPTFGRLRGWLLIALASVSGNLFSVLAHYGSDYRSLGASTSVFAGLGLLTGAAARSACRVGSYHRWRRLFIPIAAGLSLLGFFGSAGVNTDLTAHLGGFLSGLLAGFLAAPATPPVTKAPQAGPAAG</sequence>
<name>A0A1J5S3S4_9ZZZZ</name>
<feature type="transmembrane region" description="Helical" evidence="8">
    <location>
        <begin position="180"/>
        <end position="199"/>
    </location>
</feature>
<evidence type="ECO:0000256" key="6">
    <source>
        <dbReference type="ARBA" id="ARBA00022989"/>
    </source>
</evidence>
<proteinExistence type="predicted"/>
<evidence type="ECO:0000256" key="3">
    <source>
        <dbReference type="ARBA" id="ARBA00022692"/>
    </source>
</evidence>
<dbReference type="EMBL" id="MLJW01000114">
    <property type="protein sequence ID" value="OIQ98783.1"/>
    <property type="molecule type" value="Genomic_DNA"/>
</dbReference>
<feature type="domain" description="Peptidase S54 rhomboid" evidence="9">
    <location>
        <begin position="137"/>
        <end position="278"/>
    </location>
</feature>
<keyword evidence="7 8" id="KW-0472">Membrane</keyword>
<evidence type="ECO:0000256" key="1">
    <source>
        <dbReference type="ARBA" id="ARBA00004141"/>
    </source>
</evidence>
<dbReference type="GO" id="GO:0004252">
    <property type="term" value="F:serine-type endopeptidase activity"/>
    <property type="evidence" value="ECO:0007669"/>
    <property type="project" value="InterPro"/>
</dbReference>
<protein>
    <submittedName>
        <fullName evidence="10">Rhomboid family protein</fullName>
    </submittedName>
</protein>
<comment type="subcellular location">
    <subcellularLocation>
        <location evidence="1">Membrane</location>
        <topology evidence="1">Multi-pass membrane protein</topology>
    </subcellularLocation>
</comment>
<keyword evidence="5" id="KW-0720">Serine protease</keyword>
<keyword evidence="6 8" id="KW-1133">Transmembrane helix</keyword>
<dbReference type="InterPro" id="IPR002610">
    <property type="entry name" value="Peptidase_S54_rhomboid-like"/>
</dbReference>
<keyword evidence="3 8" id="KW-0812">Transmembrane</keyword>
<feature type="transmembrane region" description="Helical" evidence="8">
    <location>
        <begin position="152"/>
        <end position="173"/>
    </location>
</feature>
<keyword evidence="4" id="KW-0378">Hydrolase</keyword>
<evidence type="ECO:0000256" key="5">
    <source>
        <dbReference type="ARBA" id="ARBA00022825"/>
    </source>
</evidence>
<reference evidence="10" key="1">
    <citation type="submission" date="2016-10" db="EMBL/GenBank/DDBJ databases">
        <title>Sequence of Gallionella enrichment culture.</title>
        <authorList>
            <person name="Poehlein A."/>
            <person name="Muehling M."/>
            <person name="Daniel R."/>
        </authorList>
    </citation>
    <scope>NUCLEOTIDE SEQUENCE</scope>
</reference>
<dbReference type="PANTHER" id="PTHR22936:SF69">
    <property type="entry name" value="RHOMBOID-LIKE PROTEIN"/>
    <property type="match status" value="1"/>
</dbReference>
<dbReference type="GO" id="GO:0016020">
    <property type="term" value="C:membrane"/>
    <property type="evidence" value="ECO:0007669"/>
    <property type="project" value="UniProtKB-SubCell"/>
</dbReference>
<dbReference type="GO" id="GO:0006508">
    <property type="term" value="P:proteolysis"/>
    <property type="evidence" value="ECO:0007669"/>
    <property type="project" value="UniProtKB-KW"/>
</dbReference>
<dbReference type="InterPro" id="IPR022764">
    <property type="entry name" value="Peptidase_S54_rhomboid_dom"/>
</dbReference>
<feature type="transmembrane region" description="Helical" evidence="8">
    <location>
        <begin position="205"/>
        <end position="226"/>
    </location>
</feature>
<dbReference type="Gene3D" id="1.20.1540.10">
    <property type="entry name" value="Rhomboid-like"/>
    <property type="match status" value="1"/>
</dbReference>
<accession>A0A1J5S3S4</accession>
<evidence type="ECO:0000256" key="2">
    <source>
        <dbReference type="ARBA" id="ARBA00022670"/>
    </source>
</evidence>
<dbReference type="SUPFAM" id="SSF144091">
    <property type="entry name" value="Rhomboid-like"/>
    <property type="match status" value="1"/>
</dbReference>
<organism evidence="10">
    <name type="scientific">mine drainage metagenome</name>
    <dbReference type="NCBI Taxonomy" id="410659"/>
    <lineage>
        <taxon>unclassified sequences</taxon>
        <taxon>metagenomes</taxon>
        <taxon>ecological metagenomes</taxon>
    </lineage>
</organism>
<evidence type="ECO:0000256" key="4">
    <source>
        <dbReference type="ARBA" id="ARBA00022801"/>
    </source>
</evidence>
<comment type="caution">
    <text evidence="10">The sequence shown here is derived from an EMBL/GenBank/DDBJ whole genome shotgun (WGS) entry which is preliminary data.</text>
</comment>
<dbReference type="InterPro" id="IPR035952">
    <property type="entry name" value="Rhomboid-like_sf"/>
</dbReference>
<dbReference type="PANTHER" id="PTHR22936">
    <property type="entry name" value="RHOMBOID-RELATED"/>
    <property type="match status" value="1"/>
</dbReference>
<keyword evidence="2" id="KW-0645">Protease</keyword>
<evidence type="ECO:0000256" key="7">
    <source>
        <dbReference type="ARBA" id="ARBA00023136"/>
    </source>
</evidence>